<dbReference type="InterPro" id="IPR007217">
    <property type="entry name" value="Per1-like"/>
</dbReference>
<evidence type="ECO:0000256" key="7">
    <source>
        <dbReference type="RuleBase" id="RU365066"/>
    </source>
</evidence>
<dbReference type="PANTHER" id="PTHR13148">
    <property type="entry name" value="PER1-RELATED"/>
    <property type="match status" value="1"/>
</dbReference>
<evidence type="ECO:0000256" key="5">
    <source>
        <dbReference type="ARBA" id="ARBA00022989"/>
    </source>
</evidence>
<reference evidence="8 9" key="1">
    <citation type="journal article" date="2015" name="Genome Biol. Evol.">
        <title>Comparative Genomics of a Bacterivorous Green Alga Reveals Evolutionary Causalities and Consequences of Phago-Mixotrophic Mode of Nutrition.</title>
        <authorList>
            <person name="Burns J.A."/>
            <person name="Paasch A."/>
            <person name="Narechania A."/>
            <person name="Kim E."/>
        </authorList>
    </citation>
    <scope>NUCLEOTIDE SEQUENCE [LARGE SCALE GENOMIC DNA]</scope>
    <source>
        <strain evidence="8 9">PLY_AMNH</strain>
    </source>
</reference>
<evidence type="ECO:0000313" key="8">
    <source>
        <dbReference type="EMBL" id="KAK3278432.1"/>
    </source>
</evidence>
<dbReference type="GO" id="GO:0006506">
    <property type="term" value="P:GPI anchor biosynthetic process"/>
    <property type="evidence" value="ECO:0007669"/>
    <property type="project" value="UniProtKB-KW"/>
</dbReference>
<dbReference type="EMBL" id="LGRX02005438">
    <property type="protein sequence ID" value="KAK3278432.1"/>
    <property type="molecule type" value="Genomic_DNA"/>
</dbReference>
<organism evidence="8 9">
    <name type="scientific">Cymbomonas tetramitiformis</name>
    <dbReference type="NCBI Taxonomy" id="36881"/>
    <lineage>
        <taxon>Eukaryota</taxon>
        <taxon>Viridiplantae</taxon>
        <taxon>Chlorophyta</taxon>
        <taxon>Pyramimonadophyceae</taxon>
        <taxon>Pyramimonadales</taxon>
        <taxon>Pyramimonadaceae</taxon>
        <taxon>Cymbomonas</taxon>
    </lineage>
</organism>
<keyword evidence="7" id="KW-0333">Golgi apparatus</keyword>
<dbReference type="AlphaFoldDB" id="A0AAE0LB03"/>
<evidence type="ECO:0000256" key="4">
    <source>
        <dbReference type="ARBA" id="ARBA00022729"/>
    </source>
</evidence>
<gene>
    <name evidence="8" type="ORF">CYMTET_13631</name>
</gene>
<feature type="signal peptide" evidence="7">
    <location>
        <begin position="1"/>
        <end position="28"/>
    </location>
</feature>
<comment type="function">
    <text evidence="7">Involved in the lipid remodeling steps of GPI-anchor maturation.</text>
</comment>
<dbReference type="Proteomes" id="UP001190700">
    <property type="component" value="Unassembled WGS sequence"/>
</dbReference>
<evidence type="ECO:0000256" key="1">
    <source>
        <dbReference type="ARBA" id="ARBA00004127"/>
    </source>
</evidence>
<sequence length="179" mass="20339">MSLLSLTRYPTTCLPLVLFLGVITEGDASLGDRDQLYRQCLSNCKSTGCIWLQGEDFGAGGCSTICFGRNQSWILRATSWSCEDDCKYECMHRRSAQLKAHGYPVLKFHGKWPFYRVLGIQEFASAVFSLLNLVAHLVGMRRASAAVSAPNVYKHWWIIRAHSWVNINGWFWSTVFHAR</sequence>
<name>A0AAE0LB03_9CHLO</name>
<dbReference type="GO" id="GO:0016788">
    <property type="term" value="F:hydrolase activity, acting on ester bonds"/>
    <property type="evidence" value="ECO:0007669"/>
    <property type="project" value="TreeGrafter"/>
</dbReference>
<protein>
    <recommendedName>
        <fullName evidence="7">Post-GPI attachment to proteins factor 3</fullName>
    </recommendedName>
</protein>
<keyword evidence="5" id="KW-1133">Transmembrane helix</keyword>
<dbReference type="GO" id="GO:0005789">
    <property type="term" value="C:endoplasmic reticulum membrane"/>
    <property type="evidence" value="ECO:0007669"/>
    <property type="project" value="TreeGrafter"/>
</dbReference>
<dbReference type="GO" id="GO:0000139">
    <property type="term" value="C:Golgi membrane"/>
    <property type="evidence" value="ECO:0007669"/>
    <property type="project" value="UniProtKB-SubCell"/>
</dbReference>
<evidence type="ECO:0000256" key="6">
    <source>
        <dbReference type="ARBA" id="ARBA00023136"/>
    </source>
</evidence>
<feature type="chain" id="PRO_5041771224" description="Post-GPI attachment to proteins factor 3" evidence="7">
    <location>
        <begin position="29"/>
        <end position="179"/>
    </location>
</feature>
<keyword evidence="4 7" id="KW-0732">Signal</keyword>
<keyword evidence="2 7" id="KW-0337">GPI-anchor biosynthesis</keyword>
<accession>A0AAE0LB03</accession>
<comment type="subcellular location">
    <subcellularLocation>
        <location evidence="1">Endomembrane system</location>
        <topology evidence="1">Multi-pass membrane protein</topology>
    </subcellularLocation>
    <subcellularLocation>
        <location evidence="7">Golgi apparatus membrane</location>
        <topology evidence="7">Multi-pass membrane protein</topology>
    </subcellularLocation>
</comment>
<keyword evidence="6" id="KW-0472">Membrane</keyword>
<dbReference type="Pfam" id="PF04080">
    <property type="entry name" value="Per1"/>
    <property type="match status" value="1"/>
</dbReference>
<comment type="caution">
    <text evidence="8">The sequence shown here is derived from an EMBL/GenBank/DDBJ whole genome shotgun (WGS) entry which is preliminary data.</text>
</comment>
<evidence type="ECO:0000256" key="3">
    <source>
        <dbReference type="ARBA" id="ARBA00022692"/>
    </source>
</evidence>
<evidence type="ECO:0000256" key="2">
    <source>
        <dbReference type="ARBA" id="ARBA00022502"/>
    </source>
</evidence>
<keyword evidence="9" id="KW-1185">Reference proteome</keyword>
<comment type="similarity">
    <text evidence="7">Belongs to the PGAP3 family.</text>
</comment>
<proteinExistence type="inferred from homology"/>
<evidence type="ECO:0000313" key="9">
    <source>
        <dbReference type="Proteomes" id="UP001190700"/>
    </source>
</evidence>
<keyword evidence="3" id="KW-0812">Transmembrane</keyword>
<dbReference type="PANTHER" id="PTHR13148:SF0">
    <property type="entry name" value="POST-GPI ATTACHMENT TO PROTEINS FACTOR 3"/>
    <property type="match status" value="1"/>
</dbReference>